<protein>
    <submittedName>
        <fullName evidence="2">CG18467</fullName>
    </submittedName>
</protein>
<dbReference type="OMA" id="CEVEARM"/>
<organism evidence="2 3">
    <name type="scientific">Drosophila busckii</name>
    <name type="common">Fruit fly</name>
    <dbReference type="NCBI Taxonomy" id="30019"/>
    <lineage>
        <taxon>Eukaryota</taxon>
        <taxon>Metazoa</taxon>
        <taxon>Ecdysozoa</taxon>
        <taxon>Arthropoda</taxon>
        <taxon>Hexapoda</taxon>
        <taxon>Insecta</taxon>
        <taxon>Pterygota</taxon>
        <taxon>Neoptera</taxon>
        <taxon>Endopterygota</taxon>
        <taxon>Diptera</taxon>
        <taxon>Brachycera</taxon>
        <taxon>Muscomorpha</taxon>
        <taxon>Ephydroidea</taxon>
        <taxon>Drosophilidae</taxon>
        <taxon>Drosophila</taxon>
    </lineage>
</organism>
<evidence type="ECO:0000313" key="3">
    <source>
        <dbReference type="Proteomes" id="UP000494163"/>
    </source>
</evidence>
<proteinExistence type="predicted"/>
<feature type="domain" description="CTLH" evidence="1">
    <location>
        <begin position="38"/>
        <end position="93"/>
    </location>
</feature>
<name>A0A0M4E8L0_DROBS</name>
<dbReference type="Proteomes" id="UP000494163">
    <property type="component" value="Chromosome 2R"/>
</dbReference>
<reference evidence="2 3" key="1">
    <citation type="submission" date="2015-08" db="EMBL/GenBank/DDBJ databases">
        <title>Ancestral chromatin configuration constrains chromatin evolution on differentiating sex chromosomes in Drosophila.</title>
        <authorList>
            <person name="Zhou Q."/>
            <person name="Bachtrog D."/>
        </authorList>
    </citation>
    <scope>NUCLEOTIDE SEQUENCE [LARGE SCALE GENOMIC DNA]</scope>
    <source>
        <tissue evidence="2">Whole larvae</tissue>
    </source>
</reference>
<dbReference type="InterPro" id="IPR006595">
    <property type="entry name" value="CTLH_C"/>
</dbReference>
<dbReference type="OrthoDB" id="2415936at2759"/>
<evidence type="ECO:0000313" key="2">
    <source>
        <dbReference type="EMBL" id="ALC41084.1"/>
    </source>
</evidence>
<gene>
    <name evidence="2" type="ORF">Dbus_chr2Rg663</name>
</gene>
<dbReference type="EMBL" id="CP012524">
    <property type="protein sequence ID" value="ALC41084.1"/>
    <property type="molecule type" value="Genomic_DNA"/>
</dbReference>
<sequence length="161" mass="19176">MCSFQDMQTDLNYLILNFLIKEGSRNVALHCEVEARMKTEDAGRIRQAVRYGQLQYAIEMAKKLHAHFGDNYIYFHMQQLQLIEFINDKKEIKDRPEKLGELYPEVYDLNSHYEPKMVFLVKLIIWAQAKLDNEGCVYFPLFDEDFEMEIRRALQGNEKNK</sequence>
<keyword evidence="3" id="KW-1185">Reference proteome</keyword>
<dbReference type="AlphaFoldDB" id="A0A0M4E8L0"/>
<accession>A0A0M4E8L0</accession>
<dbReference type="STRING" id="30019.A0A0M4E8L0"/>
<dbReference type="SMART" id="SM00668">
    <property type="entry name" value="CTLH"/>
    <property type="match status" value="1"/>
</dbReference>
<dbReference type="PROSITE" id="PS50897">
    <property type="entry name" value="CTLH"/>
    <property type="match status" value="1"/>
</dbReference>
<evidence type="ECO:0000259" key="1">
    <source>
        <dbReference type="PROSITE" id="PS50897"/>
    </source>
</evidence>